<evidence type="ECO:0000256" key="1">
    <source>
        <dbReference type="ARBA" id="ARBA00022722"/>
    </source>
</evidence>
<evidence type="ECO:0000256" key="3">
    <source>
        <dbReference type="ARBA" id="ARBA00022839"/>
    </source>
</evidence>
<dbReference type="Pfam" id="PF00929">
    <property type="entry name" value="RNase_T"/>
    <property type="match status" value="1"/>
</dbReference>
<keyword evidence="2" id="KW-0378">Hydrolase</keyword>
<dbReference type="EMBL" id="JAUSUQ010000002">
    <property type="protein sequence ID" value="MDQ0337981.1"/>
    <property type="molecule type" value="Genomic_DNA"/>
</dbReference>
<dbReference type="InterPro" id="IPR012337">
    <property type="entry name" value="RNaseH-like_sf"/>
</dbReference>
<keyword evidence="5" id="KW-0548">Nucleotidyltransferase</keyword>
<dbReference type="GO" id="GO:0003887">
    <property type="term" value="F:DNA-directed DNA polymerase activity"/>
    <property type="evidence" value="ECO:0007669"/>
    <property type="project" value="UniProtKB-EC"/>
</dbReference>
<accession>A0ABU0CQ01</accession>
<gene>
    <name evidence="5" type="ORF">J2S00_000764</name>
</gene>
<dbReference type="InterPro" id="IPR036397">
    <property type="entry name" value="RNaseH_sf"/>
</dbReference>
<evidence type="ECO:0000256" key="2">
    <source>
        <dbReference type="ARBA" id="ARBA00022801"/>
    </source>
</evidence>
<evidence type="ECO:0000259" key="4">
    <source>
        <dbReference type="SMART" id="SM00479"/>
    </source>
</evidence>
<dbReference type="EC" id="2.7.7.7" evidence="5"/>
<organism evidence="5 6">
    <name type="scientific">Caldalkalibacillus uzonensis</name>
    <dbReference type="NCBI Taxonomy" id="353224"/>
    <lineage>
        <taxon>Bacteria</taxon>
        <taxon>Bacillati</taxon>
        <taxon>Bacillota</taxon>
        <taxon>Bacilli</taxon>
        <taxon>Bacillales</taxon>
        <taxon>Bacillaceae</taxon>
        <taxon>Caldalkalibacillus</taxon>
    </lineage>
</organism>
<feature type="domain" description="Exonuclease" evidence="4">
    <location>
        <begin position="26"/>
        <end position="197"/>
    </location>
</feature>
<evidence type="ECO:0000313" key="6">
    <source>
        <dbReference type="Proteomes" id="UP001232445"/>
    </source>
</evidence>
<proteinExistence type="predicted"/>
<dbReference type="Gene3D" id="3.30.420.10">
    <property type="entry name" value="Ribonuclease H-like superfamily/Ribonuclease H"/>
    <property type="match status" value="1"/>
</dbReference>
<dbReference type="RefSeq" id="WP_307335588.1">
    <property type="nucleotide sequence ID" value="NZ_JAUSUQ010000002.1"/>
</dbReference>
<keyword evidence="1" id="KW-0540">Nuclease</keyword>
<reference evidence="5 6" key="1">
    <citation type="submission" date="2023-07" db="EMBL/GenBank/DDBJ databases">
        <title>Genomic Encyclopedia of Type Strains, Phase IV (KMG-IV): sequencing the most valuable type-strain genomes for metagenomic binning, comparative biology and taxonomic classification.</title>
        <authorList>
            <person name="Goeker M."/>
        </authorList>
    </citation>
    <scope>NUCLEOTIDE SEQUENCE [LARGE SCALE GENOMIC DNA]</scope>
    <source>
        <strain evidence="5 6">DSM 17740</strain>
    </source>
</reference>
<dbReference type="SMART" id="SM00479">
    <property type="entry name" value="EXOIII"/>
    <property type="match status" value="1"/>
</dbReference>
<dbReference type="CDD" id="cd06127">
    <property type="entry name" value="DEDDh"/>
    <property type="match status" value="1"/>
</dbReference>
<keyword evidence="6" id="KW-1185">Reference proteome</keyword>
<comment type="caution">
    <text evidence="5">The sequence shown here is derived from an EMBL/GenBank/DDBJ whole genome shotgun (WGS) entry which is preliminary data.</text>
</comment>
<evidence type="ECO:0000313" key="5">
    <source>
        <dbReference type="EMBL" id="MDQ0337981.1"/>
    </source>
</evidence>
<sequence length="219" mass="25419">MFWKRKKLPFNFIQPIPLSTPIDQLSFVVLDTETTGLDVHRHDRLIELGAVLVKHNQVTDRVFHRFVNPEREIPPTVQQLTGIKPEVVQGALRSIEAIEQFFRFLEQYGGAGWVGFHLRFDLTVLRHELKRHHCTFETPQAIDLLHLIRLLHPTAVKQSLEDYARDWQVPLFARHTAVGDALTSAHLFTRLMQQLPQRGIQTWGDLIRAVERGQEQFAL</sequence>
<dbReference type="PANTHER" id="PTHR30231">
    <property type="entry name" value="DNA POLYMERASE III SUBUNIT EPSILON"/>
    <property type="match status" value="1"/>
</dbReference>
<dbReference type="InterPro" id="IPR013520">
    <property type="entry name" value="Ribonucl_H"/>
</dbReference>
<dbReference type="SUPFAM" id="SSF53098">
    <property type="entry name" value="Ribonuclease H-like"/>
    <property type="match status" value="1"/>
</dbReference>
<name>A0ABU0CQ01_9BACI</name>
<protein>
    <submittedName>
        <fullName evidence="5">DNA polymerase-3 subunit epsilon</fullName>
        <ecNumber evidence="5">2.7.7.7</ecNumber>
    </submittedName>
</protein>
<dbReference type="Proteomes" id="UP001232445">
    <property type="component" value="Unassembled WGS sequence"/>
</dbReference>
<keyword evidence="3" id="KW-0269">Exonuclease</keyword>
<keyword evidence="5" id="KW-0808">Transferase</keyword>
<dbReference type="PANTHER" id="PTHR30231:SF4">
    <property type="entry name" value="PROTEIN NEN2"/>
    <property type="match status" value="1"/>
</dbReference>